<dbReference type="Gene3D" id="3.40.630.10">
    <property type="entry name" value="Zn peptidases"/>
    <property type="match status" value="1"/>
</dbReference>
<evidence type="ECO:0000313" key="6">
    <source>
        <dbReference type="EMBL" id="RUL96342.1"/>
    </source>
</evidence>
<dbReference type="CDD" id="cd18174">
    <property type="entry name" value="M14_ASTE_ASPA_like"/>
    <property type="match status" value="1"/>
</dbReference>
<evidence type="ECO:0000256" key="1">
    <source>
        <dbReference type="ARBA" id="ARBA00001947"/>
    </source>
</evidence>
<dbReference type="InterPro" id="IPR053138">
    <property type="entry name" value="N-alpha-Ac-DABA_deacetylase"/>
</dbReference>
<name>A0A432N9X5_9HYPH</name>
<dbReference type="AlphaFoldDB" id="A0A432N9X5"/>
<evidence type="ECO:0000256" key="4">
    <source>
        <dbReference type="ARBA" id="ARBA00022833"/>
    </source>
</evidence>
<dbReference type="RefSeq" id="WP_127431675.1">
    <property type="nucleotide sequence ID" value="NZ_BMFI01000034.1"/>
</dbReference>
<dbReference type="SUPFAM" id="SSF53187">
    <property type="entry name" value="Zn-dependent exopeptidases"/>
    <property type="match status" value="1"/>
</dbReference>
<dbReference type="GO" id="GO:0016788">
    <property type="term" value="F:hydrolase activity, acting on ester bonds"/>
    <property type="evidence" value="ECO:0007669"/>
    <property type="project" value="InterPro"/>
</dbReference>
<evidence type="ECO:0000313" key="7">
    <source>
        <dbReference type="Proteomes" id="UP000273611"/>
    </source>
</evidence>
<accession>A0A432N9X5</accession>
<keyword evidence="3" id="KW-0378">Hydrolase</keyword>
<protein>
    <submittedName>
        <fullName evidence="6">Succinylglutamate desuccinylase</fullName>
    </submittedName>
</protein>
<proteinExistence type="predicted"/>
<comment type="caution">
    <text evidence="6">The sequence shown here is derived from an EMBL/GenBank/DDBJ whole genome shotgun (WGS) entry which is preliminary data.</text>
</comment>
<dbReference type="PANTHER" id="PTHR37326:SF1">
    <property type="entry name" value="BLL3975 PROTEIN"/>
    <property type="match status" value="1"/>
</dbReference>
<dbReference type="GO" id="GO:0046872">
    <property type="term" value="F:metal ion binding"/>
    <property type="evidence" value="ECO:0007669"/>
    <property type="project" value="UniProtKB-KW"/>
</dbReference>
<reference evidence="6 7" key="1">
    <citation type="journal article" date="2015" name="Int. J. Syst. Evol. Microbiol.">
        <title>Rhizobium anhuiense sp. nov., isolated from effective nodules of Vicia faba and Pisum sativum.</title>
        <authorList>
            <person name="Zhang Y.J."/>
            <person name="Zheng W.T."/>
            <person name="Everall I."/>
            <person name="Young J.P."/>
            <person name="Zhang X.X."/>
            <person name="Tian C.F."/>
            <person name="Sui X.H."/>
            <person name="Wang E.T."/>
            <person name="Chen W.X."/>
        </authorList>
    </citation>
    <scope>NUCLEOTIDE SEQUENCE [LARGE SCALE GENOMIC DNA]</scope>
    <source>
        <strain evidence="6 7">CCBAU 23252</strain>
    </source>
</reference>
<dbReference type="Proteomes" id="UP000273611">
    <property type="component" value="Unassembled WGS sequence"/>
</dbReference>
<dbReference type="Pfam" id="PF24827">
    <property type="entry name" value="AstE_AspA_cat"/>
    <property type="match status" value="1"/>
</dbReference>
<evidence type="ECO:0000256" key="3">
    <source>
        <dbReference type="ARBA" id="ARBA00022801"/>
    </source>
</evidence>
<organism evidence="6 7">
    <name type="scientific">Rhizobium anhuiense</name>
    <dbReference type="NCBI Taxonomy" id="1184720"/>
    <lineage>
        <taxon>Bacteria</taxon>
        <taxon>Pseudomonadati</taxon>
        <taxon>Pseudomonadota</taxon>
        <taxon>Alphaproteobacteria</taxon>
        <taxon>Hyphomicrobiales</taxon>
        <taxon>Rhizobiaceae</taxon>
        <taxon>Rhizobium/Agrobacterium group</taxon>
        <taxon>Rhizobium</taxon>
    </lineage>
</organism>
<gene>
    <name evidence="6" type="ORF">EEQ99_30995</name>
</gene>
<keyword evidence="4" id="KW-0862">Zinc</keyword>
<comment type="cofactor">
    <cofactor evidence="1">
        <name>Zn(2+)</name>
        <dbReference type="ChEBI" id="CHEBI:29105"/>
    </cofactor>
</comment>
<dbReference type="EMBL" id="RIBW01000023">
    <property type="protein sequence ID" value="RUL96342.1"/>
    <property type="molecule type" value="Genomic_DNA"/>
</dbReference>
<dbReference type="PANTHER" id="PTHR37326">
    <property type="entry name" value="BLL3975 PROTEIN"/>
    <property type="match status" value="1"/>
</dbReference>
<evidence type="ECO:0000256" key="2">
    <source>
        <dbReference type="ARBA" id="ARBA00022723"/>
    </source>
</evidence>
<feature type="domain" description="Succinylglutamate desuccinylase/Aspartoacylase catalytic" evidence="5">
    <location>
        <begin position="44"/>
        <end position="234"/>
    </location>
</feature>
<evidence type="ECO:0000259" key="5">
    <source>
        <dbReference type="Pfam" id="PF24827"/>
    </source>
</evidence>
<dbReference type="InterPro" id="IPR055438">
    <property type="entry name" value="AstE_AspA_cat"/>
</dbReference>
<sequence>MKITASSNSVAYGEPGIFRGHFSFADPRLSGYMWPLCEIRGDRDGPRLCISAGVHVNEVAAIEAAVRLQKLFDPRKIQGSVSIIPLVNQPALYKYSEYVCPLDGKNINFSFPGDPNGSFSEILCDAIMNEWCVGADCYVDMHGGDLRENVSKFTIFQHTDDPVLDERARRMAMCFDAELVVGLPVAHIPKPGRPPTGFASKNRLAIMSEAGANGLVDEASVQFHVDGVLNVARALGILDTPSTEFQRARVPCDDYIWVACPTDGEFYSEVEPGDRIHKDQRLGTICDLFGETVAEIAAPETGFLLWRITHPSIPNGSPVLAIAVEERAASQRKGDIRTQQSQTTIRPWHGTNVRFKPELLQKKGNTDENHNDYSITHRGFVACCPVGTRQG</sequence>
<keyword evidence="2" id="KW-0479">Metal-binding</keyword>